<dbReference type="EMBL" id="JAHKNG010000035">
    <property type="protein sequence ID" value="MBU3031590.1"/>
    <property type="molecule type" value="Genomic_DNA"/>
</dbReference>
<evidence type="ECO:0000256" key="2">
    <source>
        <dbReference type="ARBA" id="ARBA00022649"/>
    </source>
</evidence>
<accession>A0ABS6ALW5</accession>
<dbReference type="PANTHER" id="PTHR33755">
    <property type="entry name" value="TOXIN PARE1-RELATED"/>
    <property type="match status" value="1"/>
</dbReference>
<dbReference type="InterPro" id="IPR007712">
    <property type="entry name" value="RelE/ParE_toxin"/>
</dbReference>
<comment type="similarity">
    <text evidence="1">Belongs to the RelE toxin family.</text>
</comment>
<reference evidence="3" key="1">
    <citation type="submission" date="2021-06" db="EMBL/GenBank/DDBJ databases">
        <title>Paracoccus bacterium XHP0099 sp. nov., isolated from the surface waters of the Yellow Sea.</title>
        <authorList>
            <person name="Xue H."/>
            <person name="Zhang D."/>
        </authorList>
    </citation>
    <scope>NUCLEOTIDE SEQUENCE</scope>
    <source>
        <strain evidence="3">XHP0099</strain>
    </source>
</reference>
<name>A0ABS6ALW5_9RHOB</name>
<dbReference type="InterPro" id="IPR035093">
    <property type="entry name" value="RelE/ParE_toxin_dom_sf"/>
</dbReference>
<comment type="caution">
    <text evidence="3">The sequence shown here is derived from an EMBL/GenBank/DDBJ whole genome shotgun (WGS) entry which is preliminary data.</text>
</comment>
<dbReference type="InterPro" id="IPR051803">
    <property type="entry name" value="TA_system_RelE-like_toxin"/>
</dbReference>
<evidence type="ECO:0000313" key="4">
    <source>
        <dbReference type="Proteomes" id="UP001166191"/>
    </source>
</evidence>
<gene>
    <name evidence="3" type="ORF">KNW02_15860</name>
</gene>
<organism evidence="3 4">
    <name type="scientific">Paracoccus marinaquae</name>
    <dbReference type="NCBI Taxonomy" id="2841926"/>
    <lineage>
        <taxon>Bacteria</taxon>
        <taxon>Pseudomonadati</taxon>
        <taxon>Pseudomonadota</taxon>
        <taxon>Alphaproteobacteria</taxon>
        <taxon>Rhodobacterales</taxon>
        <taxon>Paracoccaceae</taxon>
        <taxon>Paracoccus</taxon>
    </lineage>
</organism>
<sequence length="102" mass="11595">MKVRLSSEARQDLIAIGDYIARDNPPRAQSFVAELAGKCASLGQMPKAHPLVPRYAQKGVRRRVHDNYQIFYRADDNEVFVIRVLHGARDYAALLFPEDDPQ</sequence>
<keyword evidence="4" id="KW-1185">Reference proteome</keyword>
<keyword evidence="2" id="KW-1277">Toxin-antitoxin system</keyword>
<evidence type="ECO:0000313" key="3">
    <source>
        <dbReference type="EMBL" id="MBU3031590.1"/>
    </source>
</evidence>
<proteinExistence type="inferred from homology"/>
<protein>
    <submittedName>
        <fullName evidence="3">Type II toxin-antitoxin system RelE/ParE family toxin</fullName>
    </submittedName>
</protein>
<dbReference type="Pfam" id="PF05016">
    <property type="entry name" value="ParE_toxin"/>
    <property type="match status" value="1"/>
</dbReference>
<dbReference type="Proteomes" id="UP001166191">
    <property type="component" value="Unassembled WGS sequence"/>
</dbReference>
<dbReference type="PANTHER" id="PTHR33755:SF6">
    <property type="entry name" value="PLASMID STABILIZATION SYSTEM PROTEIN"/>
    <property type="match status" value="1"/>
</dbReference>
<dbReference type="Gene3D" id="3.30.2310.20">
    <property type="entry name" value="RelE-like"/>
    <property type="match status" value="1"/>
</dbReference>
<evidence type="ECO:0000256" key="1">
    <source>
        <dbReference type="ARBA" id="ARBA00006226"/>
    </source>
</evidence>
<dbReference type="RefSeq" id="WP_209057911.1">
    <property type="nucleotide sequence ID" value="NZ_JAHKNG010000035.1"/>
</dbReference>